<dbReference type="Proteomes" id="UP000799421">
    <property type="component" value="Unassembled WGS sequence"/>
</dbReference>
<feature type="region of interest" description="Disordered" evidence="1">
    <location>
        <begin position="264"/>
        <end position="283"/>
    </location>
</feature>
<sequence>MALFKKSSWKRSHQHSQSLQSRDQLRTPSLVSASSASTLEVPPELAHLNVDPPKRPRRPSRDNTPNLVEFLSTPSPVIKSELPSYYAGYRPRNASQETLSSQGTSPVLARTPKSEGKSRRRGPAAGTGHEGYGRFGFRRGSPAMRRSPALRSPSIGSDSSARDSPLSPGPWQPAAKNFAQRAHALQKSPMPPGCVLMESVPLSLHEIEKMVREPETPVVEEAVPASNMVPYEERHYDLLPPPTTGLNQTSTTLESPLTRLMRASQSAAQTLPQSPPQSRLSPIGRIPKIVPKRKYNSPDNSFSRPFNNRPHSSLLPPRPPLHSAPVQTFQPPLQPYNEAFTPQPSQIAEEPIEEDHWAEYDDLVEDYLSDAPAEAPFDKRLAALLTSKWLSADRVLFSPAHNEIRLSEEPRVLVVDGLGSDWSYNVAINYHSAKVYDLGPTKTPPELWPELNGKPPSNYRHVQYSHGASFPFPQAFFNAVVFRFPVATTDDAYSFYMSECKRVLRPGGHLEVSVLDMDLSSAGPLARRDVRNLKMRLQSLDSTISLRNLSDLMIRLMAKNGLENLQRCFVGVPVAGKGEMEKTMSRVGQWWYSTCYERWESIWRHQNLLEECEAQGTSFRLMIAYAQKPVEAKRRTASV</sequence>
<evidence type="ECO:0000313" key="3">
    <source>
        <dbReference type="Proteomes" id="UP000799421"/>
    </source>
</evidence>
<reference evidence="2" key="1">
    <citation type="journal article" date="2020" name="Stud. Mycol.">
        <title>101 Dothideomycetes genomes: a test case for predicting lifestyles and emergence of pathogens.</title>
        <authorList>
            <person name="Haridas S."/>
            <person name="Albert R."/>
            <person name="Binder M."/>
            <person name="Bloem J."/>
            <person name="Labutti K."/>
            <person name="Salamov A."/>
            <person name="Andreopoulos B."/>
            <person name="Baker S."/>
            <person name="Barry K."/>
            <person name="Bills G."/>
            <person name="Bluhm B."/>
            <person name="Cannon C."/>
            <person name="Castanera R."/>
            <person name="Culley D."/>
            <person name="Daum C."/>
            <person name="Ezra D."/>
            <person name="Gonzalez J."/>
            <person name="Henrissat B."/>
            <person name="Kuo A."/>
            <person name="Liang C."/>
            <person name="Lipzen A."/>
            <person name="Lutzoni F."/>
            <person name="Magnuson J."/>
            <person name="Mondo S."/>
            <person name="Nolan M."/>
            <person name="Ohm R."/>
            <person name="Pangilinan J."/>
            <person name="Park H.-J."/>
            <person name="Ramirez L."/>
            <person name="Alfaro M."/>
            <person name="Sun H."/>
            <person name="Tritt A."/>
            <person name="Yoshinaga Y."/>
            <person name="Zwiers L.-H."/>
            <person name="Turgeon B."/>
            <person name="Goodwin S."/>
            <person name="Spatafora J."/>
            <person name="Crous P."/>
            <person name="Grigoriev I."/>
        </authorList>
    </citation>
    <scope>NUCLEOTIDE SEQUENCE</scope>
    <source>
        <strain evidence="2">CBS 480.64</strain>
    </source>
</reference>
<evidence type="ECO:0000313" key="2">
    <source>
        <dbReference type="EMBL" id="KAF2858546.1"/>
    </source>
</evidence>
<accession>A0A6A7BT85</accession>
<dbReference type="Gene3D" id="3.40.50.150">
    <property type="entry name" value="Vaccinia Virus protein VP39"/>
    <property type="match status" value="1"/>
</dbReference>
<proteinExistence type="predicted"/>
<feature type="region of interest" description="Disordered" evidence="1">
    <location>
        <begin position="290"/>
        <end position="322"/>
    </location>
</feature>
<keyword evidence="3" id="KW-1185">Reference proteome</keyword>
<feature type="compositionally biased region" description="Polar residues" evidence="1">
    <location>
        <begin position="95"/>
        <end position="105"/>
    </location>
</feature>
<organism evidence="2 3">
    <name type="scientific">Piedraia hortae CBS 480.64</name>
    <dbReference type="NCBI Taxonomy" id="1314780"/>
    <lineage>
        <taxon>Eukaryota</taxon>
        <taxon>Fungi</taxon>
        <taxon>Dikarya</taxon>
        <taxon>Ascomycota</taxon>
        <taxon>Pezizomycotina</taxon>
        <taxon>Dothideomycetes</taxon>
        <taxon>Dothideomycetidae</taxon>
        <taxon>Capnodiales</taxon>
        <taxon>Piedraiaceae</taxon>
        <taxon>Piedraia</taxon>
    </lineage>
</organism>
<feature type="compositionally biased region" description="Polar residues" evidence="1">
    <location>
        <begin position="27"/>
        <end position="38"/>
    </location>
</feature>
<dbReference type="AlphaFoldDB" id="A0A6A7BT85"/>
<evidence type="ECO:0000256" key="1">
    <source>
        <dbReference type="SAM" id="MobiDB-lite"/>
    </source>
</evidence>
<dbReference type="InterPro" id="IPR029063">
    <property type="entry name" value="SAM-dependent_MTases_sf"/>
</dbReference>
<feature type="compositionally biased region" description="Polar residues" evidence="1">
    <location>
        <begin position="297"/>
        <end position="306"/>
    </location>
</feature>
<feature type="region of interest" description="Disordered" evidence="1">
    <location>
        <begin position="1"/>
        <end position="72"/>
    </location>
</feature>
<dbReference type="EMBL" id="MU006008">
    <property type="protein sequence ID" value="KAF2858546.1"/>
    <property type="molecule type" value="Genomic_DNA"/>
</dbReference>
<dbReference type="SUPFAM" id="SSF53335">
    <property type="entry name" value="S-adenosyl-L-methionine-dependent methyltransferases"/>
    <property type="match status" value="1"/>
</dbReference>
<protein>
    <submittedName>
        <fullName evidence="2">Uncharacterized protein</fullName>
    </submittedName>
</protein>
<gene>
    <name evidence="2" type="ORF">K470DRAFT_259725</name>
</gene>
<feature type="region of interest" description="Disordered" evidence="1">
    <location>
        <begin position="95"/>
        <end position="174"/>
    </location>
</feature>
<dbReference type="OrthoDB" id="5382952at2759"/>
<name>A0A6A7BT85_9PEZI</name>